<evidence type="ECO:0000256" key="1">
    <source>
        <dbReference type="ARBA" id="ARBA00004123"/>
    </source>
</evidence>
<dbReference type="GeneID" id="43670245"/>
<dbReference type="InterPro" id="IPR001138">
    <property type="entry name" value="Zn2Cys6_DnaBD"/>
</dbReference>
<dbReference type="CDD" id="cd00067">
    <property type="entry name" value="GAL4"/>
    <property type="match status" value="1"/>
</dbReference>
<comment type="subcellular location">
    <subcellularLocation>
        <location evidence="1">Nucleus</location>
    </subcellularLocation>
</comment>
<dbReference type="PANTHER" id="PTHR37534">
    <property type="entry name" value="TRANSCRIPTIONAL ACTIVATOR PROTEIN UGA3"/>
    <property type="match status" value="1"/>
</dbReference>
<reference evidence="7 8" key="1">
    <citation type="submission" date="2019-04" db="EMBL/GenBank/DDBJ databases">
        <authorList>
            <consortium name="DOE Joint Genome Institute"/>
            <person name="Mondo S."/>
            <person name="Kjaerbolling I."/>
            <person name="Vesth T."/>
            <person name="Frisvad J.C."/>
            <person name="Nybo J.L."/>
            <person name="Theobald S."/>
            <person name="Kildgaard S."/>
            <person name="Isbrandt T."/>
            <person name="Kuo A."/>
            <person name="Sato A."/>
            <person name="Lyhne E.K."/>
            <person name="Kogle M.E."/>
            <person name="Wiebenga A."/>
            <person name="Kun R.S."/>
            <person name="Lubbers R.J."/>
            <person name="Makela M.R."/>
            <person name="Barry K."/>
            <person name="Chovatia M."/>
            <person name="Clum A."/>
            <person name="Daum C."/>
            <person name="Haridas S."/>
            <person name="He G."/>
            <person name="LaButti K."/>
            <person name="Lipzen A."/>
            <person name="Riley R."/>
            <person name="Salamov A."/>
            <person name="Simmons B.A."/>
            <person name="Magnuson J.K."/>
            <person name="Henrissat B."/>
            <person name="Mortensen U.H."/>
            <person name="Larsen T.O."/>
            <person name="Devries R.P."/>
            <person name="Grigoriev I.V."/>
            <person name="Machida M."/>
            <person name="Baker S.E."/>
            <person name="Andersen M.R."/>
            <person name="Cantor M.N."/>
            <person name="Hua S.X."/>
        </authorList>
    </citation>
    <scope>NUCLEOTIDE SEQUENCE [LARGE SCALE GENOMIC DNA]</scope>
    <source>
        <strain evidence="7 8">CBS 119388</strain>
    </source>
</reference>
<dbReference type="RefSeq" id="XP_031935428.1">
    <property type="nucleotide sequence ID" value="XM_032085554.1"/>
</dbReference>
<keyword evidence="4" id="KW-0804">Transcription</keyword>
<dbReference type="GO" id="GO:0000981">
    <property type="term" value="F:DNA-binding transcription factor activity, RNA polymerase II-specific"/>
    <property type="evidence" value="ECO:0007669"/>
    <property type="project" value="InterPro"/>
</dbReference>
<evidence type="ECO:0000256" key="5">
    <source>
        <dbReference type="ARBA" id="ARBA00023242"/>
    </source>
</evidence>
<keyword evidence="3" id="KW-0238">DNA-binding</keyword>
<name>A0A5N7CVV4_9EURO</name>
<dbReference type="SMART" id="SM00066">
    <property type="entry name" value="GAL4"/>
    <property type="match status" value="1"/>
</dbReference>
<evidence type="ECO:0000256" key="2">
    <source>
        <dbReference type="ARBA" id="ARBA00023015"/>
    </source>
</evidence>
<dbReference type="GO" id="GO:0045944">
    <property type="term" value="P:positive regulation of transcription by RNA polymerase II"/>
    <property type="evidence" value="ECO:0007669"/>
    <property type="project" value="TreeGrafter"/>
</dbReference>
<dbReference type="OrthoDB" id="39175at2759"/>
<protein>
    <recommendedName>
        <fullName evidence="6">Zn(2)-C6 fungal-type domain-containing protein</fullName>
    </recommendedName>
</protein>
<dbReference type="GO" id="GO:0005634">
    <property type="term" value="C:nucleus"/>
    <property type="evidence" value="ECO:0007669"/>
    <property type="project" value="UniProtKB-SubCell"/>
</dbReference>
<dbReference type="InterPro" id="IPR021858">
    <property type="entry name" value="Fun_TF"/>
</dbReference>
<evidence type="ECO:0000256" key="3">
    <source>
        <dbReference type="ARBA" id="ARBA00023125"/>
    </source>
</evidence>
<gene>
    <name evidence="7" type="ORF">BDV37DRAFT_276393</name>
</gene>
<evidence type="ECO:0000259" key="6">
    <source>
        <dbReference type="PROSITE" id="PS50048"/>
    </source>
</evidence>
<dbReference type="GO" id="GO:0008270">
    <property type="term" value="F:zinc ion binding"/>
    <property type="evidence" value="ECO:0007669"/>
    <property type="project" value="InterPro"/>
</dbReference>
<keyword evidence="5" id="KW-0539">Nucleus</keyword>
<dbReference type="GO" id="GO:0000976">
    <property type="term" value="F:transcription cis-regulatory region binding"/>
    <property type="evidence" value="ECO:0007669"/>
    <property type="project" value="TreeGrafter"/>
</dbReference>
<dbReference type="AlphaFoldDB" id="A0A5N7CVV4"/>
<evidence type="ECO:0000313" key="7">
    <source>
        <dbReference type="EMBL" id="KAE8398109.1"/>
    </source>
</evidence>
<accession>A0A5N7CVV4</accession>
<dbReference type="Proteomes" id="UP000325579">
    <property type="component" value="Unassembled WGS sequence"/>
</dbReference>
<dbReference type="Pfam" id="PF11951">
    <property type="entry name" value="Fungal_trans_2"/>
    <property type="match status" value="1"/>
</dbReference>
<proteinExistence type="predicted"/>
<dbReference type="PROSITE" id="PS50048">
    <property type="entry name" value="ZN2_CY6_FUNGAL_2"/>
    <property type="match status" value="1"/>
</dbReference>
<dbReference type="Pfam" id="PF00172">
    <property type="entry name" value="Zn_clus"/>
    <property type="match status" value="1"/>
</dbReference>
<organism evidence="7 8">
    <name type="scientific">Aspergillus pseudonomiae</name>
    <dbReference type="NCBI Taxonomy" id="1506151"/>
    <lineage>
        <taxon>Eukaryota</taxon>
        <taxon>Fungi</taxon>
        <taxon>Dikarya</taxon>
        <taxon>Ascomycota</taxon>
        <taxon>Pezizomycotina</taxon>
        <taxon>Eurotiomycetes</taxon>
        <taxon>Eurotiomycetidae</taxon>
        <taxon>Eurotiales</taxon>
        <taxon>Aspergillaceae</taxon>
        <taxon>Aspergillus</taxon>
        <taxon>Aspergillus subgen. Circumdati</taxon>
    </lineage>
</organism>
<sequence length="628" mass="69873">MNRINKRTRSKAPKSRLGCSRCKSRRIKCDETRPACQNCIKIGCSCPGFQQVLRWSTKEIPADQSRGLDSLLSADQTNGDDDSSQMSQGINIASAPNASHDGLDDLAVDPSLPWLPRLPTPLQTTAIESGVRPDAGDTWDTSVNPASGIPDSQYRAPAHLPTELIEHWFCHTSYNRQLAWNSWSTSKAVFYTIQAMSAARLSVSTPQFRYIERSLRSQAAMAIDEAIYLVRNSQSPKVTSDLVYAVFTLGNSWNCTTSTVSNYPWLESARELLSIWGTQLSCSDTALHAYFSQALGYWEMLLAAAGRGSVPLRLESKRRHYHVRLYQGLQLSGSNANGTSSEILPNDPEQSLLGTRPNSWSGISNEVIDVFGHVLALCCNMSRHSKNTGSFTTVMASEMLCDLSIAHDLQRQLLAMDFETLVLMDEIQGFPVQTGDDNTPIGHLLQTAEAYRQAALLQLHLAFSDLPMVSREAYHGFSGILPTDGTDNTVENQQSRATYLLSLTLDLVALLHQIPPQSGSRSIHLMLYLSAATGLRFETMLEPGRIPNADDTTDSVIPRSTMEVSRSRDLVLTRLSSLQQTLPHRRMEETVQFVRDIWRQYDDQESQCLSIAHWLDTITEKGLVVTLW</sequence>
<dbReference type="Gene3D" id="4.10.240.10">
    <property type="entry name" value="Zn(2)-C6 fungal-type DNA-binding domain"/>
    <property type="match status" value="1"/>
</dbReference>
<evidence type="ECO:0000256" key="4">
    <source>
        <dbReference type="ARBA" id="ARBA00023163"/>
    </source>
</evidence>
<dbReference type="SUPFAM" id="SSF57701">
    <property type="entry name" value="Zn2/Cys6 DNA-binding domain"/>
    <property type="match status" value="1"/>
</dbReference>
<dbReference type="PANTHER" id="PTHR37534:SF11">
    <property type="entry name" value="ZN(II)2CYS6 TRANSCRIPTION FACTOR (EUROFUNG)"/>
    <property type="match status" value="1"/>
</dbReference>
<dbReference type="InterPro" id="IPR036864">
    <property type="entry name" value="Zn2-C6_fun-type_DNA-bd_sf"/>
</dbReference>
<feature type="domain" description="Zn(2)-C6 fungal-type" evidence="6">
    <location>
        <begin position="18"/>
        <end position="46"/>
    </location>
</feature>
<keyword evidence="8" id="KW-1185">Reference proteome</keyword>
<dbReference type="EMBL" id="ML736867">
    <property type="protein sequence ID" value="KAE8398109.1"/>
    <property type="molecule type" value="Genomic_DNA"/>
</dbReference>
<dbReference type="PROSITE" id="PS00463">
    <property type="entry name" value="ZN2_CY6_FUNGAL_1"/>
    <property type="match status" value="1"/>
</dbReference>
<keyword evidence="2" id="KW-0805">Transcription regulation</keyword>
<evidence type="ECO:0000313" key="8">
    <source>
        <dbReference type="Proteomes" id="UP000325579"/>
    </source>
</evidence>